<dbReference type="SUPFAM" id="SSF51735">
    <property type="entry name" value="NAD(P)-binding Rossmann-fold domains"/>
    <property type="match status" value="1"/>
</dbReference>
<dbReference type="RefSeq" id="WP_144263204.1">
    <property type="nucleotide sequence ID" value="NZ_QMDX01000014.1"/>
</dbReference>
<feature type="region of interest" description="Disordered" evidence="8">
    <location>
        <begin position="404"/>
        <end position="442"/>
    </location>
</feature>
<dbReference type="InterPro" id="IPR013099">
    <property type="entry name" value="K_chnl_dom"/>
</dbReference>
<evidence type="ECO:0000256" key="7">
    <source>
        <dbReference type="ARBA" id="ARBA00023303"/>
    </source>
</evidence>
<feature type="transmembrane region" description="Helical" evidence="9">
    <location>
        <begin position="124"/>
        <end position="145"/>
    </location>
</feature>
<comment type="subcellular location">
    <subcellularLocation>
        <location evidence="1">Cell membrane</location>
        <topology evidence="1">Multi-pass membrane protein</topology>
    </subcellularLocation>
</comment>
<gene>
    <name evidence="11" type="ORF">DP107_16295</name>
</gene>
<dbReference type="GO" id="GO:0005886">
    <property type="term" value="C:plasma membrane"/>
    <property type="evidence" value="ECO:0007669"/>
    <property type="project" value="UniProtKB-SubCell"/>
</dbReference>
<dbReference type="OrthoDB" id="56871at2157"/>
<feature type="transmembrane region" description="Helical" evidence="9">
    <location>
        <begin position="25"/>
        <end position="47"/>
    </location>
</feature>
<dbReference type="Pfam" id="PF02254">
    <property type="entry name" value="TrkA_N"/>
    <property type="match status" value="1"/>
</dbReference>
<evidence type="ECO:0000256" key="2">
    <source>
        <dbReference type="ARBA" id="ARBA00022448"/>
    </source>
</evidence>
<comment type="caution">
    <text evidence="11">The sequence shown here is derived from an EMBL/GenBank/DDBJ whole genome shotgun (WGS) entry which is preliminary data.</text>
</comment>
<feature type="compositionally biased region" description="Basic and acidic residues" evidence="8">
    <location>
        <begin position="428"/>
        <end position="442"/>
    </location>
</feature>
<dbReference type="Proteomes" id="UP000319894">
    <property type="component" value="Unassembled WGS sequence"/>
</dbReference>
<evidence type="ECO:0000256" key="9">
    <source>
        <dbReference type="SAM" id="Phobius"/>
    </source>
</evidence>
<reference evidence="11 12" key="1">
    <citation type="submission" date="2018-06" db="EMBL/GenBank/DDBJ databases">
        <title>Natronomonas sp. F16-60 a new haloarchaeon isolated from a solar saltern of Isla Cristina, Huelva, Spain.</title>
        <authorList>
            <person name="Duran-Viseras A."/>
            <person name="Sanchez-Porro C."/>
            <person name="Ventosa A."/>
        </authorList>
    </citation>
    <scope>NUCLEOTIDE SEQUENCE [LARGE SCALE GENOMIC DNA]</scope>
    <source>
        <strain evidence="11 12">F16-60</strain>
    </source>
</reference>
<accession>A0A554MW04</accession>
<sequence length="442" mass="45610">MSGVDDEPDEAREPGRRAGRSLFRVRAAVGLVTVVALLSVITGIVNIGSPATGGPLSAYVPGSVERAFGFTGALTGFVLLATSAGLRRGVRAAWSLAVVLLPVTALQGLVGSTAIAVAGRTLPVAAPLVALSVLSLLGLLLNYRAFDRAFDVSTSQLAALSAIVGSLVYGTVGTFALRESFEGVDSLTDALYFALVTASTVGYGDVTPATETARLFALSALVIGTASFAVALGTLLTPAIEARLAEALGTMSDSQLELLDDHVIVVGFSDMTEPIIEELGDVPFVVITRDEEKARRLRDRDAEVIVADPSDEEPLRRVGIGRARALVAATDDDAQDALAVLTARELNPGLNIVAAVTERQNERKLKRAGADTVLSPAVIGGHLLVQSALGEAGMEEFAAHILAAPDEEALAPDHPDEAAASDGGESDAADRGGPESADERGD</sequence>
<dbReference type="Gene3D" id="3.40.50.720">
    <property type="entry name" value="NAD(P)-binding Rossmann-like Domain"/>
    <property type="match status" value="1"/>
</dbReference>
<feature type="transmembrane region" description="Helical" evidence="9">
    <location>
        <begin position="93"/>
        <end position="118"/>
    </location>
</feature>
<dbReference type="SUPFAM" id="SSF81324">
    <property type="entry name" value="Voltage-gated potassium channels"/>
    <property type="match status" value="1"/>
</dbReference>
<evidence type="ECO:0000256" key="4">
    <source>
        <dbReference type="ARBA" id="ARBA00022989"/>
    </source>
</evidence>
<evidence type="ECO:0000256" key="8">
    <source>
        <dbReference type="SAM" id="MobiDB-lite"/>
    </source>
</evidence>
<dbReference type="AlphaFoldDB" id="A0A554MW04"/>
<keyword evidence="4 9" id="KW-1133">Transmembrane helix</keyword>
<feature type="transmembrane region" description="Helical" evidence="9">
    <location>
        <begin position="157"/>
        <end position="177"/>
    </location>
</feature>
<dbReference type="InterPro" id="IPR003280">
    <property type="entry name" value="2pore_dom_K_chnl"/>
</dbReference>
<dbReference type="GO" id="GO:0005267">
    <property type="term" value="F:potassium channel activity"/>
    <property type="evidence" value="ECO:0007669"/>
    <property type="project" value="InterPro"/>
</dbReference>
<feature type="domain" description="RCK N-terminal" evidence="10">
    <location>
        <begin position="260"/>
        <end position="374"/>
    </location>
</feature>
<dbReference type="EMBL" id="QMDX01000014">
    <property type="protein sequence ID" value="TSD09305.1"/>
    <property type="molecule type" value="Genomic_DNA"/>
</dbReference>
<keyword evidence="12" id="KW-1185">Reference proteome</keyword>
<dbReference type="FunCoup" id="A0A554MW04">
    <property type="interactions" value="1"/>
</dbReference>
<keyword evidence="6 9" id="KW-0472">Membrane</keyword>
<protein>
    <submittedName>
        <fullName evidence="11">Potassium channel protein</fullName>
    </submittedName>
</protein>
<organism evidence="11 12">
    <name type="scientific">Haloglomus irregulare</name>
    <dbReference type="NCBI Taxonomy" id="2234134"/>
    <lineage>
        <taxon>Archaea</taxon>
        <taxon>Methanobacteriati</taxon>
        <taxon>Methanobacteriota</taxon>
        <taxon>Stenosarchaea group</taxon>
        <taxon>Halobacteria</taxon>
        <taxon>Halobacteriales</taxon>
        <taxon>Natronomonadaceae</taxon>
        <taxon>Haloglomus</taxon>
    </lineage>
</organism>
<feature type="transmembrane region" description="Helical" evidence="9">
    <location>
        <begin position="215"/>
        <end position="236"/>
    </location>
</feature>
<evidence type="ECO:0000256" key="5">
    <source>
        <dbReference type="ARBA" id="ARBA00023065"/>
    </source>
</evidence>
<dbReference type="Gene3D" id="1.10.287.70">
    <property type="match status" value="1"/>
</dbReference>
<evidence type="ECO:0000259" key="10">
    <source>
        <dbReference type="PROSITE" id="PS51201"/>
    </source>
</evidence>
<feature type="transmembrane region" description="Helical" evidence="9">
    <location>
        <begin position="67"/>
        <end position="86"/>
    </location>
</feature>
<keyword evidence="3 9" id="KW-0812">Transmembrane</keyword>
<dbReference type="PRINTS" id="PR01333">
    <property type="entry name" value="2POREKCHANEL"/>
</dbReference>
<evidence type="ECO:0000256" key="3">
    <source>
        <dbReference type="ARBA" id="ARBA00022692"/>
    </source>
</evidence>
<dbReference type="InterPro" id="IPR003148">
    <property type="entry name" value="RCK_N"/>
</dbReference>
<proteinExistence type="predicted"/>
<name>A0A554MW04_9EURY</name>
<evidence type="ECO:0000313" key="11">
    <source>
        <dbReference type="EMBL" id="TSD09305.1"/>
    </source>
</evidence>
<dbReference type="InterPro" id="IPR050721">
    <property type="entry name" value="Trk_Ktr_HKT_K-transport"/>
</dbReference>
<keyword evidence="5" id="KW-0406">Ion transport</keyword>
<keyword evidence="7 11" id="KW-0407">Ion channel</keyword>
<evidence type="ECO:0000256" key="1">
    <source>
        <dbReference type="ARBA" id="ARBA00004651"/>
    </source>
</evidence>
<keyword evidence="2" id="KW-0813">Transport</keyword>
<dbReference type="PANTHER" id="PTHR43833:SF9">
    <property type="entry name" value="POTASSIUM CHANNEL PROTEIN YUGO-RELATED"/>
    <property type="match status" value="1"/>
</dbReference>
<evidence type="ECO:0000256" key="6">
    <source>
        <dbReference type="ARBA" id="ARBA00023136"/>
    </source>
</evidence>
<dbReference type="Pfam" id="PF07885">
    <property type="entry name" value="Ion_trans_2"/>
    <property type="match status" value="1"/>
</dbReference>
<dbReference type="PROSITE" id="PS51201">
    <property type="entry name" value="RCK_N"/>
    <property type="match status" value="1"/>
</dbReference>
<dbReference type="InParanoid" id="A0A554MW04"/>
<dbReference type="PANTHER" id="PTHR43833">
    <property type="entry name" value="POTASSIUM CHANNEL PROTEIN 2-RELATED-RELATED"/>
    <property type="match status" value="1"/>
</dbReference>
<evidence type="ECO:0000313" key="12">
    <source>
        <dbReference type="Proteomes" id="UP000319894"/>
    </source>
</evidence>
<dbReference type="InterPro" id="IPR036291">
    <property type="entry name" value="NAD(P)-bd_dom_sf"/>
</dbReference>